<sequence>MRAADGEDFGYAGDVCGGKHDVVAFAFRCRYDHNDFFHACDVGGHRVHDDGTRICRLAAWDVNADAVKRGNLLPQQRAVFIGVAPRFHFLALVVAFDTAGGGLQCCLNVVRNALERRVQIGLREY</sequence>
<protein>
    <submittedName>
        <fullName evidence="1">Uncharacterized protein</fullName>
    </submittedName>
</protein>
<name>A0A378VV26_NEIGO</name>
<proteinExistence type="predicted"/>
<dbReference type="AlphaFoldDB" id="A0A378VV26"/>
<evidence type="ECO:0000313" key="1">
    <source>
        <dbReference type="EMBL" id="SUA20679.1"/>
    </source>
</evidence>
<accession>A0A378VV26</accession>
<dbReference type="EMBL" id="UGRI01000001">
    <property type="protein sequence ID" value="SUA20679.1"/>
    <property type="molecule type" value="Genomic_DNA"/>
</dbReference>
<organism evidence="1">
    <name type="scientific">Neisseria gonorrhoeae</name>
    <dbReference type="NCBI Taxonomy" id="485"/>
    <lineage>
        <taxon>Bacteria</taxon>
        <taxon>Pseudomonadati</taxon>
        <taxon>Pseudomonadota</taxon>
        <taxon>Betaproteobacteria</taxon>
        <taxon>Neisseriales</taxon>
        <taxon>Neisseriaceae</taxon>
        <taxon>Neisseria</taxon>
    </lineage>
</organism>
<reference evidence="1" key="1">
    <citation type="submission" date="2018-06" db="EMBL/GenBank/DDBJ databases">
        <authorList>
            <consortium name="Pathogen Informatics"/>
            <person name="Doyle S."/>
        </authorList>
    </citation>
    <scope>NUCLEOTIDE SEQUENCE [LARGE SCALE GENOMIC DNA]</scope>
    <source>
        <strain evidence="1">NCTC11421</strain>
    </source>
</reference>
<gene>
    <name evidence="1" type="ORF">NCTC11421_00777</name>
</gene>